<dbReference type="Proteomes" id="UP000677228">
    <property type="component" value="Unassembled WGS sequence"/>
</dbReference>
<dbReference type="Proteomes" id="UP000682733">
    <property type="component" value="Unassembled WGS sequence"/>
</dbReference>
<evidence type="ECO:0000313" key="2">
    <source>
        <dbReference type="EMBL" id="CAF3614013.1"/>
    </source>
</evidence>
<gene>
    <name evidence="1" type="ORF">OVA965_LOCUS6069</name>
    <name evidence="2" type="ORF">TMI583_LOCUS6065</name>
</gene>
<evidence type="ECO:0000313" key="1">
    <source>
        <dbReference type="EMBL" id="CAF0829467.1"/>
    </source>
</evidence>
<name>A0A8S2HF08_9BILA</name>
<accession>A0A8S2HF08</accession>
<proteinExistence type="predicted"/>
<protein>
    <submittedName>
        <fullName evidence="2">Uncharacterized protein</fullName>
    </submittedName>
</protein>
<reference evidence="2" key="1">
    <citation type="submission" date="2021-02" db="EMBL/GenBank/DDBJ databases">
        <authorList>
            <person name="Nowell W R."/>
        </authorList>
    </citation>
    <scope>NUCLEOTIDE SEQUENCE</scope>
</reference>
<dbReference type="EMBL" id="CAJNOK010001777">
    <property type="protein sequence ID" value="CAF0829467.1"/>
    <property type="molecule type" value="Genomic_DNA"/>
</dbReference>
<organism evidence="2 3">
    <name type="scientific">Didymodactylos carnosus</name>
    <dbReference type="NCBI Taxonomy" id="1234261"/>
    <lineage>
        <taxon>Eukaryota</taxon>
        <taxon>Metazoa</taxon>
        <taxon>Spiralia</taxon>
        <taxon>Gnathifera</taxon>
        <taxon>Rotifera</taxon>
        <taxon>Eurotatoria</taxon>
        <taxon>Bdelloidea</taxon>
        <taxon>Philodinida</taxon>
        <taxon>Philodinidae</taxon>
        <taxon>Didymodactylos</taxon>
    </lineage>
</organism>
<comment type="caution">
    <text evidence="2">The sequence shown here is derived from an EMBL/GenBank/DDBJ whole genome shotgun (WGS) entry which is preliminary data.</text>
</comment>
<evidence type="ECO:0000313" key="3">
    <source>
        <dbReference type="Proteomes" id="UP000682733"/>
    </source>
</evidence>
<sequence length="148" mass="16721">MYPIEEHHLDLVKETLSDFCQAIQIEHQAQLDKIYADLSHQIQTKQNSFDDIMFWAQSYGIIDDSLAALMRNTTKTVKMKKKLTIAEEPPPITIEKTEKESITVIAGIDDEEQRDTSKTKTIAKKTVANLKKPTEADETTTAKVLASV</sequence>
<dbReference type="AlphaFoldDB" id="A0A8S2HF08"/>
<dbReference type="EMBL" id="CAJOBA010001777">
    <property type="protein sequence ID" value="CAF3614013.1"/>
    <property type="molecule type" value="Genomic_DNA"/>
</dbReference>